<feature type="domain" description="DUF6933" evidence="1">
    <location>
        <begin position="2"/>
        <end position="160"/>
    </location>
</feature>
<organism evidence="2 3">
    <name type="scientific">Flammeovirga kamogawensis</name>
    <dbReference type="NCBI Taxonomy" id="373891"/>
    <lineage>
        <taxon>Bacteria</taxon>
        <taxon>Pseudomonadati</taxon>
        <taxon>Bacteroidota</taxon>
        <taxon>Cytophagia</taxon>
        <taxon>Cytophagales</taxon>
        <taxon>Flammeovirgaceae</taxon>
        <taxon>Flammeovirga</taxon>
    </lineage>
</organism>
<keyword evidence="3" id="KW-1185">Reference proteome</keyword>
<reference evidence="2 3" key="1">
    <citation type="submission" date="2021-05" db="EMBL/GenBank/DDBJ databases">
        <title>Comparative genomic studies on the polysaccharide-degrading batcterial strains of the Flammeovirga genus.</title>
        <authorList>
            <person name="Zewei F."/>
            <person name="Zheng Z."/>
            <person name="Yu L."/>
            <person name="Ruyue G."/>
            <person name="Yanhong M."/>
            <person name="Yuanyuan C."/>
            <person name="Jingyan G."/>
            <person name="Wenjun H."/>
        </authorList>
    </citation>
    <scope>NUCLEOTIDE SEQUENCE [LARGE SCALE GENOMIC DNA]</scope>
    <source>
        <strain evidence="2 3">YS10</strain>
    </source>
</reference>
<accession>A0ABX8GTJ1</accession>
<dbReference type="InterPro" id="IPR053864">
    <property type="entry name" value="DUF6933"/>
</dbReference>
<gene>
    <name evidence="2" type="ORF">KM029_15470</name>
</gene>
<evidence type="ECO:0000259" key="1">
    <source>
        <dbReference type="Pfam" id="PF22016"/>
    </source>
</evidence>
<evidence type="ECO:0000313" key="3">
    <source>
        <dbReference type="Proteomes" id="UP000682802"/>
    </source>
</evidence>
<name>A0ABX8GTJ1_9BACT</name>
<dbReference type="EMBL" id="CP076128">
    <property type="protein sequence ID" value="QWG06696.1"/>
    <property type="molecule type" value="Genomic_DNA"/>
</dbReference>
<protein>
    <recommendedName>
        <fullName evidence="1">DUF6933 domain-containing protein</fullName>
    </recommendedName>
</protein>
<dbReference type="Pfam" id="PF22016">
    <property type="entry name" value="DUF6933"/>
    <property type="match status" value="1"/>
</dbReference>
<evidence type="ECO:0000313" key="2">
    <source>
        <dbReference type="EMBL" id="QWG06696.1"/>
    </source>
</evidence>
<sequence>MIFSCTQKVLEKAKKYHEVAKEKPDVGQNNWYVNLLPLGRKKGLLFIHSETLYMTFLPDATVKTIKNLDQEFRLQLQEDLLWCGYEEASVNNYLEQSTSTSICKTNSRRVLGIMNEVMFSFPLFLEDATSRTDLLTRLNDMLYTYPGIDKKKEYRTPNEEMKKLLNK</sequence>
<proteinExistence type="predicted"/>
<dbReference type="RefSeq" id="WP_144074102.1">
    <property type="nucleotide sequence ID" value="NZ_CP076128.1"/>
</dbReference>
<dbReference type="Proteomes" id="UP000682802">
    <property type="component" value="Chromosome 1"/>
</dbReference>